<dbReference type="RefSeq" id="WP_085052579.1">
    <property type="nucleotide sequence ID" value="NZ_LNQR01000070.1"/>
</dbReference>
<organism evidence="3 4">
    <name type="scientific">Candidatus Magnetominusculus xianensis</name>
    <dbReference type="NCBI Taxonomy" id="1748249"/>
    <lineage>
        <taxon>Bacteria</taxon>
        <taxon>Pseudomonadati</taxon>
        <taxon>Nitrospirota</taxon>
        <taxon>Nitrospiria</taxon>
        <taxon>Nitrospirales</taxon>
        <taxon>Nitrospiraceae</taxon>
        <taxon>Candidatus Magnetominusculus</taxon>
    </lineage>
</organism>
<protein>
    <submittedName>
        <fullName evidence="3">ATP-dependent endonuclease</fullName>
    </submittedName>
</protein>
<dbReference type="InterPro" id="IPR022532">
    <property type="entry name" value="DUF3696"/>
</dbReference>
<evidence type="ECO:0000259" key="1">
    <source>
        <dbReference type="Pfam" id="PF12476"/>
    </source>
</evidence>
<comment type="caution">
    <text evidence="3">The sequence shown here is derived from an EMBL/GenBank/DDBJ whole genome shotgun (WGS) entry which is preliminary data.</text>
</comment>
<dbReference type="InterPro" id="IPR041685">
    <property type="entry name" value="AAA_GajA/Old/RecF-like"/>
</dbReference>
<dbReference type="Pfam" id="PF13175">
    <property type="entry name" value="AAA_15"/>
    <property type="match status" value="1"/>
</dbReference>
<keyword evidence="4" id="KW-1185">Reference proteome</keyword>
<dbReference type="Pfam" id="PF12476">
    <property type="entry name" value="DUF3696"/>
    <property type="match status" value="1"/>
</dbReference>
<dbReference type="InterPro" id="IPR027417">
    <property type="entry name" value="P-loop_NTPase"/>
</dbReference>
<feature type="domain" description="Endonuclease GajA/Old nuclease/RecF-like AAA" evidence="2">
    <location>
        <begin position="1"/>
        <end position="343"/>
    </location>
</feature>
<evidence type="ECO:0000313" key="4">
    <source>
        <dbReference type="Proteomes" id="UP000060487"/>
    </source>
</evidence>
<keyword evidence="3" id="KW-0255">Endonuclease</keyword>
<accession>A0ABR5SE52</accession>
<dbReference type="Proteomes" id="UP000060487">
    <property type="component" value="Unassembled WGS sequence"/>
</dbReference>
<proteinExistence type="predicted"/>
<dbReference type="SUPFAM" id="SSF52540">
    <property type="entry name" value="P-loop containing nucleoside triphosphate hydrolases"/>
    <property type="match status" value="1"/>
</dbReference>
<feature type="domain" description="DUF3696" evidence="1">
    <location>
        <begin position="355"/>
        <end position="405"/>
    </location>
</feature>
<dbReference type="EMBL" id="LNQR01000070">
    <property type="protein sequence ID" value="KWT84043.1"/>
    <property type="molecule type" value="Genomic_DNA"/>
</dbReference>
<dbReference type="InterPro" id="IPR014592">
    <property type="entry name" value="P-loop_UCP034888"/>
</dbReference>
<dbReference type="InterPro" id="IPR051396">
    <property type="entry name" value="Bact_Antivir_Def_Nuclease"/>
</dbReference>
<keyword evidence="3" id="KW-0540">Nuclease</keyword>
<sequence>MITSLHIKNFKSHKDTELELSNINILTGFNGMGKSSAMQSILLLRQSHIKNLLSKGLDLTGDLCRIGTAKDAVFMLAETDGIEFEIKQKNKDVVKFIFDAGAEGSSWKELTHVSERPTRAGLLLNKLNLTTRPGKDFTTFLKHKIDHFTDLSFNTDSSIFNNSFQYISAFRIGPVMFYEKDTALVEIFNQMSRKEGRCELVAHYLYYNKKEQVSDKSLTKDKDADPGLIFQVIEWLQEICPDINNIYIDEVSEDSYKVEYSFSRGEGAAQTDKFKAMNVGFGVSYVLPIIVAALHTPKDGLLLIENPESHIHPAGQAKLMELICKSAKTGVQFIIETHSDHIINGLLVATKKEIINPDDSRVYYFDRNISTHATQVTHLPVLPGGKIRRPPKGFFDQMDKDMTALMGF</sequence>
<dbReference type="Gene3D" id="3.40.50.300">
    <property type="entry name" value="P-loop containing nucleotide triphosphate hydrolases"/>
    <property type="match status" value="1"/>
</dbReference>
<evidence type="ECO:0000313" key="3">
    <source>
        <dbReference type="EMBL" id="KWT84043.1"/>
    </source>
</evidence>
<dbReference type="PIRSF" id="PIRSF034888">
    <property type="entry name" value="P-loop_UCP034888"/>
    <property type="match status" value="1"/>
</dbReference>
<reference evidence="3 4" key="1">
    <citation type="submission" date="2015-11" db="EMBL/GenBank/DDBJ databases">
        <authorList>
            <person name="Lin W."/>
        </authorList>
    </citation>
    <scope>NUCLEOTIDE SEQUENCE [LARGE SCALE GENOMIC DNA]</scope>
    <source>
        <strain evidence="3 4">HCH-1</strain>
    </source>
</reference>
<dbReference type="GO" id="GO:0004519">
    <property type="term" value="F:endonuclease activity"/>
    <property type="evidence" value="ECO:0007669"/>
    <property type="project" value="UniProtKB-KW"/>
</dbReference>
<evidence type="ECO:0000259" key="2">
    <source>
        <dbReference type="Pfam" id="PF13175"/>
    </source>
</evidence>
<dbReference type="PANTHER" id="PTHR43581:SF2">
    <property type="entry name" value="EXCINUCLEASE ATPASE SUBUNIT"/>
    <property type="match status" value="1"/>
</dbReference>
<name>A0ABR5SE52_9BACT</name>
<keyword evidence="3" id="KW-0378">Hydrolase</keyword>
<dbReference type="PANTHER" id="PTHR43581">
    <property type="entry name" value="ATP/GTP PHOSPHATASE"/>
    <property type="match status" value="1"/>
</dbReference>
<gene>
    <name evidence="3" type="ORF">ASN18_1970</name>
</gene>